<feature type="compositionally biased region" description="Basic and acidic residues" evidence="2">
    <location>
        <begin position="696"/>
        <end position="707"/>
    </location>
</feature>
<dbReference type="AlphaFoldDB" id="A0A5B1CGG6"/>
<dbReference type="PANTHER" id="PTHR30203">
    <property type="entry name" value="OUTER MEMBRANE CATION EFFLUX PROTEIN"/>
    <property type="match status" value="1"/>
</dbReference>
<keyword evidence="4" id="KW-1185">Reference proteome</keyword>
<dbReference type="Gene3D" id="1.20.1600.10">
    <property type="entry name" value="Outer membrane efflux proteins (OEP)"/>
    <property type="match status" value="1"/>
</dbReference>
<comment type="caution">
    <text evidence="3">The sequence shown here is derived from an EMBL/GenBank/DDBJ whole genome shotgun (WGS) entry which is preliminary data.</text>
</comment>
<feature type="compositionally biased region" description="Acidic residues" evidence="2">
    <location>
        <begin position="683"/>
        <end position="695"/>
    </location>
</feature>
<gene>
    <name evidence="3" type="ORF">LF1_21910</name>
</gene>
<dbReference type="OrthoDB" id="229865at2"/>
<dbReference type="InterPro" id="IPR003423">
    <property type="entry name" value="OMP_efflux"/>
</dbReference>
<reference evidence="3 4" key="1">
    <citation type="submission" date="2019-08" db="EMBL/GenBank/DDBJ databases">
        <title>Deep-cultivation of Planctomycetes and their phenomic and genomic characterization uncovers novel biology.</title>
        <authorList>
            <person name="Wiegand S."/>
            <person name="Jogler M."/>
            <person name="Boedeker C."/>
            <person name="Pinto D."/>
            <person name="Vollmers J."/>
            <person name="Rivas-Marin E."/>
            <person name="Kohn T."/>
            <person name="Peeters S.H."/>
            <person name="Heuer A."/>
            <person name="Rast P."/>
            <person name="Oberbeckmann S."/>
            <person name="Bunk B."/>
            <person name="Jeske O."/>
            <person name="Meyerdierks A."/>
            <person name="Storesund J.E."/>
            <person name="Kallscheuer N."/>
            <person name="Luecker S."/>
            <person name="Lage O.M."/>
            <person name="Pohl T."/>
            <person name="Merkel B.J."/>
            <person name="Hornburger P."/>
            <person name="Mueller R.-W."/>
            <person name="Bruemmer F."/>
            <person name="Labrenz M."/>
            <person name="Spormann A.M."/>
            <person name="Op Den Camp H."/>
            <person name="Overmann J."/>
            <person name="Amann R."/>
            <person name="Jetten M.S.M."/>
            <person name="Mascher T."/>
            <person name="Medema M.H."/>
            <person name="Devos D.P."/>
            <person name="Kaster A.-K."/>
            <person name="Ovreas L."/>
            <person name="Rohde M."/>
            <person name="Galperin M.Y."/>
            <person name="Jogler C."/>
        </authorList>
    </citation>
    <scope>NUCLEOTIDE SEQUENCE [LARGE SCALE GENOMIC DNA]</scope>
    <source>
        <strain evidence="3 4">LF1</strain>
    </source>
</reference>
<protein>
    <submittedName>
        <fullName evidence="3">Outer membrane efflux protein</fullName>
    </submittedName>
</protein>
<proteinExistence type="inferred from homology"/>
<dbReference type="InterPro" id="IPR010131">
    <property type="entry name" value="MdtP/NodT-like"/>
</dbReference>
<evidence type="ECO:0000313" key="4">
    <source>
        <dbReference type="Proteomes" id="UP000322699"/>
    </source>
</evidence>
<evidence type="ECO:0000256" key="1">
    <source>
        <dbReference type="ARBA" id="ARBA00007613"/>
    </source>
</evidence>
<dbReference type="RefSeq" id="WP_068261230.1">
    <property type="nucleotide sequence ID" value="NZ_LWSK01000023.1"/>
</dbReference>
<sequence length="719" mass="79402">MTRKNLARTTKRRNRGSGRLKQVLVAAMIASTTGCGLLDKVKPGPHDNTPSYHDNYGMQIEYPEVCECNTPVSDAAKQTTEPMSLEDPSQMPSLELTLEEAVQLAVQQSPVLRSIGGTIVSAPATTQTTYSPGLVASSPNQGTEAALAAFDAQYTQQLFWNNNDQPLNRQAFAIPGSPFVVPAFAQSRGATFTNELSKQTMTGATFALRHVVNYLNTQDPSAAQQQFPSAFTGWVEAEWRQPLLQGSGTLYNQIVGQNFGLAVGQYNGVLIARINEDVALADFESGVVGLVSDVEEAYWGLAQAYRVLDATVKGREAAQQTFQYQEVRLDVGAGRSDEEAQARSQFYQFQAQVESALGGDTGLYALEQRLRYLIGLPATDGRLIKPTTQPSDVRVVFDWQSALGQAVERRVEVRRQRFNVKRRELELTAARLNYRPRLDLLAQYRWRGLGDQLIGDSDGAQFDNLYGSITSGNFQEGQAGIEMSFPVGFRLAGVAIASAKLNIKRERAILAETELRISHDLSDAARRIALTYQLLETNFNRYQADLKQVEVLRRRYVDGNDNINFLLQAQRQVVTSETAFYTSLFDYNLAIRDFHQEKGSLLAYNQVQLAEGPWAAKAYSDAQRIGRFLEPRENPGSIDMTRPITSGPFDPAQAQATTYIESQPATFDMINDPVSPESPSDAMDSESEDSMNEGLEDTKEQVEEAGKDLAGLLSSGLRN</sequence>
<dbReference type="PROSITE" id="PS51257">
    <property type="entry name" value="PROKAR_LIPOPROTEIN"/>
    <property type="match status" value="1"/>
</dbReference>
<dbReference type="EMBL" id="VRLW01000001">
    <property type="protein sequence ID" value="KAA1259656.1"/>
    <property type="molecule type" value="Genomic_DNA"/>
</dbReference>
<feature type="region of interest" description="Disordered" evidence="2">
    <location>
        <begin position="668"/>
        <end position="719"/>
    </location>
</feature>
<evidence type="ECO:0000256" key="2">
    <source>
        <dbReference type="SAM" id="MobiDB-lite"/>
    </source>
</evidence>
<name>A0A5B1CGG6_9BACT</name>
<comment type="similarity">
    <text evidence="1">Belongs to the outer membrane factor (OMF) (TC 1.B.17) family.</text>
</comment>
<dbReference type="SUPFAM" id="SSF56954">
    <property type="entry name" value="Outer membrane efflux proteins (OEP)"/>
    <property type="match status" value="1"/>
</dbReference>
<dbReference type="Proteomes" id="UP000322699">
    <property type="component" value="Unassembled WGS sequence"/>
</dbReference>
<organism evidence="3 4">
    <name type="scientific">Rubripirellula obstinata</name>
    <dbReference type="NCBI Taxonomy" id="406547"/>
    <lineage>
        <taxon>Bacteria</taxon>
        <taxon>Pseudomonadati</taxon>
        <taxon>Planctomycetota</taxon>
        <taxon>Planctomycetia</taxon>
        <taxon>Pirellulales</taxon>
        <taxon>Pirellulaceae</taxon>
        <taxon>Rubripirellula</taxon>
    </lineage>
</organism>
<dbReference type="Pfam" id="PF02321">
    <property type="entry name" value="OEP"/>
    <property type="match status" value="1"/>
</dbReference>
<evidence type="ECO:0000313" key="3">
    <source>
        <dbReference type="EMBL" id="KAA1259656.1"/>
    </source>
</evidence>
<dbReference type="PANTHER" id="PTHR30203:SF33">
    <property type="entry name" value="BLR4455 PROTEIN"/>
    <property type="match status" value="1"/>
</dbReference>
<accession>A0A5B1CGG6</accession>
<dbReference type="GO" id="GO:0015562">
    <property type="term" value="F:efflux transmembrane transporter activity"/>
    <property type="evidence" value="ECO:0007669"/>
    <property type="project" value="InterPro"/>
</dbReference>